<evidence type="ECO:0000313" key="1">
    <source>
        <dbReference type="EMBL" id="KAL3086344.1"/>
    </source>
</evidence>
<dbReference type="EMBL" id="JBICCN010000206">
    <property type="protein sequence ID" value="KAL3086344.1"/>
    <property type="molecule type" value="Genomic_DNA"/>
</dbReference>
<name>A0ABD2J2M4_HETSC</name>
<dbReference type="SUPFAM" id="SSF56672">
    <property type="entry name" value="DNA/RNA polymerases"/>
    <property type="match status" value="1"/>
</dbReference>
<evidence type="ECO:0000313" key="2">
    <source>
        <dbReference type="Proteomes" id="UP001620645"/>
    </source>
</evidence>
<protein>
    <recommendedName>
        <fullName evidence="3">DNA-directed DNA polymerase</fullName>
    </recommendedName>
</protein>
<sequence length="410" mass="45956">MGKLAQRVGQTEIRYTRTPAEFHALLDDPTVDKLDFVHVSEHMDRCVVRRRPEFARAPPTNCLPVAAFVTSYGRLHLYDYMEQVLAIDGAELLYCDTDSIYYVKKMGAPCVAEGEALGQMKREHIDRRIVEFVAGGPKNYGIRHTARDGTDERANLKIRSFRLSYAAQQLLNFDAMKELTLATYNIDGQIDDALDNDDLYVYGGGEHRAIRVNFPQIGRNVYADLYTHEAHNHYRPFYAKGRVRPGMQTRPFGYVEDDGQPNDGPTMTECRRKRPFARDSIQQFTTKGWENGRVINTTQGVLESLYTDSLGEGLNTDNVDHTQLMDSQSFARCCTDAHDDSVEAPGVVLGVCATLRNCQKLLPTSVSWGGVGVQDGQVVATDRKIAHGRAQVGGAQLYRAQMLHNVPAFL</sequence>
<reference evidence="1 2" key="1">
    <citation type="submission" date="2024-10" db="EMBL/GenBank/DDBJ databases">
        <authorList>
            <person name="Kim D."/>
        </authorList>
    </citation>
    <scope>NUCLEOTIDE SEQUENCE [LARGE SCALE GENOMIC DNA]</scope>
    <source>
        <strain evidence="1">Taebaek</strain>
    </source>
</reference>
<comment type="caution">
    <text evidence="1">The sequence shown here is derived from an EMBL/GenBank/DDBJ whole genome shotgun (WGS) entry which is preliminary data.</text>
</comment>
<dbReference type="PANTHER" id="PTHR33568">
    <property type="entry name" value="DNA POLYMERASE"/>
    <property type="match status" value="1"/>
</dbReference>
<proteinExistence type="predicted"/>
<gene>
    <name evidence="1" type="ORF">niasHS_008443</name>
</gene>
<dbReference type="InterPro" id="IPR043502">
    <property type="entry name" value="DNA/RNA_pol_sf"/>
</dbReference>
<organism evidence="1 2">
    <name type="scientific">Heterodera schachtii</name>
    <name type="common">Sugarbeet cyst nematode worm</name>
    <name type="synonym">Tylenchus schachtii</name>
    <dbReference type="NCBI Taxonomy" id="97005"/>
    <lineage>
        <taxon>Eukaryota</taxon>
        <taxon>Metazoa</taxon>
        <taxon>Ecdysozoa</taxon>
        <taxon>Nematoda</taxon>
        <taxon>Chromadorea</taxon>
        <taxon>Rhabditida</taxon>
        <taxon>Tylenchina</taxon>
        <taxon>Tylenchomorpha</taxon>
        <taxon>Tylenchoidea</taxon>
        <taxon>Heteroderidae</taxon>
        <taxon>Heteroderinae</taxon>
        <taxon>Heterodera</taxon>
    </lineage>
</organism>
<dbReference type="PANTHER" id="PTHR33568:SF3">
    <property type="entry name" value="DNA-DIRECTED DNA POLYMERASE"/>
    <property type="match status" value="1"/>
</dbReference>
<dbReference type="AlphaFoldDB" id="A0ABD2J2M4"/>
<evidence type="ECO:0008006" key="3">
    <source>
        <dbReference type="Google" id="ProtNLM"/>
    </source>
</evidence>
<accession>A0ABD2J2M4</accession>
<dbReference type="Proteomes" id="UP001620645">
    <property type="component" value="Unassembled WGS sequence"/>
</dbReference>
<dbReference type="InterPro" id="IPR023211">
    <property type="entry name" value="DNA_pol_palm_dom_sf"/>
</dbReference>
<keyword evidence="2" id="KW-1185">Reference proteome</keyword>
<dbReference type="Gene3D" id="3.90.1600.10">
    <property type="entry name" value="Palm domain of DNA polymerase"/>
    <property type="match status" value="1"/>
</dbReference>